<feature type="region of interest" description="Disordered" evidence="1">
    <location>
        <begin position="84"/>
        <end position="106"/>
    </location>
</feature>
<evidence type="ECO:0000313" key="2">
    <source>
        <dbReference type="EMBL" id="KAJ4924937.1"/>
    </source>
</evidence>
<dbReference type="Proteomes" id="UP001219934">
    <property type="component" value="Unassembled WGS sequence"/>
</dbReference>
<proteinExistence type="predicted"/>
<sequence length="106" mass="11296">MVLLCLMGNHRHPVGTTDVQMMSCRKGIGREGGATGAREDSGQAEPRCETGKRGITGLWLSSIALQSRNYSQDVTQCSSDSEALQHFGEGDKSGVPSKERKGKGEG</sequence>
<keyword evidence="3" id="KW-1185">Reference proteome</keyword>
<feature type="non-terminal residue" evidence="2">
    <location>
        <position position="106"/>
    </location>
</feature>
<gene>
    <name evidence="2" type="ORF">JOQ06_003885</name>
</gene>
<dbReference type="AlphaFoldDB" id="A0AAD6AHT4"/>
<accession>A0AAD6AHT4</accession>
<feature type="region of interest" description="Disordered" evidence="1">
    <location>
        <begin position="30"/>
        <end position="50"/>
    </location>
</feature>
<evidence type="ECO:0000313" key="3">
    <source>
        <dbReference type="Proteomes" id="UP001219934"/>
    </source>
</evidence>
<name>A0AAD6AHT4_9TELE</name>
<evidence type="ECO:0000256" key="1">
    <source>
        <dbReference type="SAM" id="MobiDB-lite"/>
    </source>
</evidence>
<organism evidence="2 3">
    <name type="scientific">Pogonophryne albipinna</name>
    <dbReference type="NCBI Taxonomy" id="1090488"/>
    <lineage>
        <taxon>Eukaryota</taxon>
        <taxon>Metazoa</taxon>
        <taxon>Chordata</taxon>
        <taxon>Craniata</taxon>
        <taxon>Vertebrata</taxon>
        <taxon>Euteleostomi</taxon>
        <taxon>Actinopterygii</taxon>
        <taxon>Neopterygii</taxon>
        <taxon>Teleostei</taxon>
        <taxon>Neoteleostei</taxon>
        <taxon>Acanthomorphata</taxon>
        <taxon>Eupercaria</taxon>
        <taxon>Perciformes</taxon>
        <taxon>Notothenioidei</taxon>
        <taxon>Pogonophryne</taxon>
    </lineage>
</organism>
<dbReference type="EMBL" id="JAPTMU010000022">
    <property type="protein sequence ID" value="KAJ4924937.1"/>
    <property type="molecule type" value="Genomic_DNA"/>
</dbReference>
<feature type="compositionally biased region" description="Basic and acidic residues" evidence="1">
    <location>
        <begin position="88"/>
        <end position="106"/>
    </location>
</feature>
<comment type="caution">
    <text evidence="2">The sequence shown here is derived from an EMBL/GenBank/DDBJ whole genome shotgun (WGS) entry which is preliminary data.</text>
</comment>
<feature type="compositionally biased region" description="Basic and acidic residues" evidence="1">
    <location>
        <begin position="37"/>
        <end position="50"/>
    </location>
</feature>
<reference evidence="2" key="1">
    <citation type="submission" date="2022-11" db="EMBL/GenBank/DDBJ databases">
        <title>Chromosome-level genome of Pogonophryne albipinna.</title>
        <authorList>
            <person name="Jo E."/>
        </authorList>
    </citation>
    <scope>NUCLEOTIDE SEQUENCE</scope>
    <source>
        <strain evidence="2">SGF0006</strain>
        <tissue evidence="2">Muscle</tissue>
    </source>
</reference>
<protein>
    <submittedName>
        <fullName evidence="2">Uncharacterized protein</fullName>
    </submittedName>
</protein>